<dbReference type="AlphaFoldDB" id="A0AAV7QZU1"/>
<dbReference type="GO" id="GO:0005886">
    <property type="term" value="C:plasma membrane"/>
    <property type="evidence" value="ECO:0007669"/>
    <property type="project" value="UniProtKB-ARBA"/>
</dbReference>
<sequence>METSPMEHRHFNAYSLQRGSTRTEDSENFEYSLLGKSTEPSLLGKSTAMTEHSRLERSTTMEHSLLGKSITVEHSRLESSTVVEHSLLERSATLERSNVHRVSLCAKSSGVMDHSFYLTTFGQLKLSVHARAHVITLHIMEAKGLMGKEYRTCDSYVKMSLVPETDRRCRQKTKTVHDSKNPVFHECFLFPYEDGDEQKRLLITTWNRERNTRHSELIGCMSFGVASLLAPDKEFSGWYYLLGEDLGRTKHLKVATRRLRHAQESAVFKPLSLCGTRSTETMKRLLIAVPRGRDGYGFTICCDSPVRVQAVDPGGPADRAGLHQLDTILQLNGQTVEQWKCVELANEIRKCHGEVTLLVWRIVPRAKPGIENMVRRSSCKSTFDLQPPHKREKNGAVPAHAAQRQSCHILFDGTEGGLLNSWERRRESDKKGLHAAPTLSHTSSAGDKNYIILAPLNPGSQLLRPVYEESKSTVGNGSKSRTHTGVGKKATLIKTVQSMKSHGNYQNCTIVRPHIPHSSYGTYVTLAPKVLVFPVCVPPLDLCNPARSLILSEELILHEGRHKTTKVTLFVYSDLLLFTKEDDYGRCNVLRNPLYLHSTKLREDPSEDLRFSIICYAEKSECFLNLETFSQEQKERICWCLKENITKQKLKETVSTKKMMFEAEVEGQSEIPSKERRQDALNEMADSNGVITDGLPEVDLQAVRNSLPEVKVVPEKACEEPRICSLERGRAAFVIPELRLDTSFTQSTEVLWHEKGGITGEDNDDEDEREDEDEEDEEEEGEEEDDDDEDSDNYLERNDPKRSSMFETSGCLKSNTLTVQSSLRRRTHSEGSLMQEAKTHCFTSDTTLNCIESENTKNGWALPSPRTLKKELTKNGGSVHQFCLIFAGNKKPPGSADPDFGSEEWDDAAKKKKRKNLAKDMKNRLGLFRRRNESPGANPGSKLDKATKTIRPLPEDALKWGESFDKLLLHKYGLALFRAFLRTEFSEENLEFWLACEDYKKIKSQSKMISKAKKIFAEYIAIQSCKEVNLDSCTREHTKDNLLNISRTCFDLAQKRIYGLMEKDSYPRFLRSDMYLDLINQKKPILPL</sequence>
<feature type="compositionally biased region" description="Acidic residues" evidence="10">
    <location>
        <begin position="761"/>
        <end position="793"/>
    </location>
</feature>
<dbReference type="InterPro" id="IPR016137">
    <property type="entry name" value="RGS"/>
</dbReference>
<comment type="caution">
    <text evidence="14">The sequence shown here is derived from an EMBL/GenBank/DDBJ whole genome shotgun (WGS) entry which is preliminary data.</text>
</comment>
<feature type="region of interest" description="Disordered" evidence="10">
    <location>
        <begin position="751"/>
        <end position="809"/>
    </location>
</feature>
<dbReference type="FunFam" id="1.10.167.10:FF:000001">
    <property type="entry name" value="Putative regulator of g-protein signaling 12"/>
    <property type="match status" value="1"/>
</dbReference>
<feature type="domain" description="C2" evidence="11">
    <location>
        <begin position="120"/>
        <end position="239"/>
    </location>
</feature>
<evidence type="ECO:0000256" key="4">
    <source>
        <dbReference type="ARBA" id="ARBA00022700"/>
    </source>
</evidence>
<dbReference type="InterPro" id="IPR036034">
    <property type="entry name" value="PDZ_sf"/>
</dbReference>
<dbReference type="FunFam" id="1.10.196.10:FF:000001">
    <property type="entry name" value="Regulator of G-protein signaling 8"/>
    <property type="match status" value="1"/>
</dbReference>
<keyword evidence="2" id="KW-0488">Methylation</keyword>
<dbReference type="Gene3D" id="1.10.196.10">
    <property type="match status" value="1"/>
</dbReference>
<dbReference type="EMBL" id="JANPWB010000010">
    <property type="protein sequence ID" value="KAJ1145389.1"/>
    <property type="molecule type" value="Genomic_DNA"/>
</dbReference>
<dbReference type="GO" id="GO:0005634">
    <property type="term" value="C:nucleus"/>
    <property type="evidence" value="ECO:0007669"/>
    <property type="project" value="UniProtKB-SubCell"/>
</dbReference>
<dbReference type="PROSITE" id="PS50106">
    <property type="entry name" value="PDZ"/>
    <property type="match status" value="1"/>
</dbReference>
<evidence type="ECO:0000256" key="7">
    <source>
        <dbReference type="ARBA" id="ARBA00053238"/>
    </source>
</evidence>
<evidence type="ECO:0000256" key="8">
    <source>
        <dbReference type="ARBA" id="ARBA00055005"/>
    </source>
</evidence>
<dbReference type="InterPro" id="IPR024066">
    <property type="entry name" value="RGS_subdom1/3"/>
</dbReference>
<dbReference type="Pfam" id="PF00595">
    <property type="entry name" value="PDZ"/>
    <property type="match status" value="1"/>
</dbReference>
<evidence type="ECO:0000313" key="15">
    <source>
        <dbReference type="Proteomes" id="UP001066276"/>
    </source>
</evidence>
<dbReference type="Pfam" id="PF00168">
    <property type="entry name" value="C2"/>
    <property type="match status" value="1"/>
</dbReference>
<feature type="domain" description="RGS" evidence="13">
    <location>
        <begin position="963"/>
        <end position="1079"/>
    </location>
</feature>
<dbReference type="InterPro" id="IPR044926">
    <property type="entry name" value="RGS_subdomain_2"/>
</dbReference>
<feature type="domain" description="PDZ" evidence="12">
    <location>
        <begin position="286"/>
        <end position="363"/>
    </location>
</feature>
<dbReference type="PANTHER" id="PTHR46848">
    <property type="entry name" value="REGULATOR OF G-PROTEIN SIGNALING 3"/>
    <property type="match status" value="1"/>
</dbReference>
<dbReference type="PANTHER" id="PTHR46848:SF1">
    <property type="entry name" value="REGULATOR OF G-PROTEIN SIGNALING 3"/>
    <property type="match status" value="1"/>
</dbReference>
<comment type="function">
    <text evidence="8">Down-regulates signaling from heterotrimeric G-proteins by increasing the GTPase activity of the alpha subunits, thereby driving them into their inactive GDP-bound form. Down-regulates G-protein-mediated release of inositol phosphates and activation of MAP kinases.</text>
</comment>
<dbReference type="SUPFAM" id="SSF50729">
    <property type="entry name" value="PH domain-like"/>
    <property type="match status" value="1"/>
</dbReference>
<dbReference type="InterPro" id="IPR036305">
    <property type="entry name" value="RGS_sf"/>
</dbReference>
<evidence type="ECO:0000256" key="10">
    <source>
        <dbReference type="SAM" id="MobiDB-lite"/>
    </source>
</evidence>
<gene>
    <name evidence="14" type="ORF">NDU88_011676</name>
</gene>
<dbReference type="InterPro" id="IPR001478">
    <property type="entry name" value="PDZ"/>
</dbReference>
<dbReference type="PRINTS" id="PR01301">
    <property type="entry name" value="RGSPROTEIN"/>
</dbReference>
<keyword evidence="6" id="KW-0539">Nucleus</keyword>
<dbReference type="Proteomes" id="UP001066276">
    <property type="component" value="Chromosome 6"/>
</dbReference>
<keyword evidence="5" id="KW-0832">Ubl conjugation</keyword>
<dbReference type="Gene3D" id="2.60.40.150">
    <property type="entry name" value="C2 domain"/>
    <property type="match status" value="1"/>
</dbReference>
<name>A0AAV7QZU1_PLEWA</name>
<evidence type="ECO:0000256" key="1">
    <source>
        <dbReference type="ARBA" id="ARBA00004123"/>
    </source>
</evidence>
<dbReference type="Pfam" id="PF00615">
    <property type="entry name" value="RGS"/>
    <property type="match status" value="1"/>
</dbReference>
<dbReference type="PROSITE" id="PS50004">
    <property type="entry name" value="C2"/>
    <property type="match status" value="1"/>
</dbReference>
<dbReference type="GO" id="GO:0009968">
    <property type="term" value="P:negative regulation of signal transduction"/>
    <property type="evidence" value="ECO:0007669"/>
    <property type="project" value="UniProtKB-KW"/>
</dbReference>
<proteinExistence type="predicted"/>
<keyword evidence="3" id="KW-0597">Phosphoprotein</keyword>
<protein>
    <recommendedName>
        <fullName evidence="9">Regulator of G-protein signaling 3</fullName>
    </recommendedName>
</protein>
<dbReference type="CDD" id="cd06711">
    <property type="entry name" value="PDZ_RGS3-like"/>
    <property type="match status" value="1"/>
</dbReference>
<accession>A0AAV7QZU1</accession>
<dbReference type="GO" id="GO:0005737">
    <property type="term" value="C:cytoplasm"/>
    <property type="evidence" value="ECO:0007669"/>
    <property type="project" value="UniProtKB-ARBA"/>
</dbReference>
<dbReference type="InterPro" id="IPR000008">
    <property type="entry name" value="C2_dom"/>
</dbReference>
<dbReference type="Gene3D" id="2.30.42.10">
    <property type="match status" value="1"/>
</dbReference>
<comment type="function">
    <text evidence="7">Regulates G protein-coupled receptor signaling cascades, including signaling downstream of the N-formylpeptide chemoattractant receptors and leukotriene receptors. Inhibits B cell chemotaxis. Inhibits signal transduction by increasing the GTPase activity of G protein alpha subunits, thereby driving them into their inactive GDP-bound form.</text>
</comment>
<dbReference type="SMART" id="SM00315">
    <property type="entry name" value="RGS"/>
    <property type="match status" value="1"/>
</dbReference>
<dbReference type="Gene3D" id="1.10.167.10">
    <property type="entry name" value="Regulator of G-protein Signalling 4, domain 2"/>
    <property type="match status" value="1"/>
</dbReference>
<dbReference type="PROSITE" id="PS50132">
    <property type="entry name" value="RGS"/>
    <property type="match status" value="1"/>
</dbReference>
<evidence type="ECO:0000256" key="5">
    <source>
        <dbReference type="ARBA" id="ARBA00022843"/>
    </source>
</evidence>
<evidence type="ECO:0000259" key="11">
    <source>
        <dbReference type="PROSITE" id="PS50004"/>
    </source>
</evidence>
<keyword evidence="15" id="KW-1185">Reference proteome</keyword>
<dbReference type="SUPFAM" id="SSF50156">
    <property type="entry name" value="PDZ domain-like"/>
    <property type="match status" value="1"/>
</dbReference>
<dbReference type="InterPro" id="IPR035892">
    <property type="entry name" value="C2_domain_sf"/>
</dbReference>
<dbReference type="SMART" id="SM00228">
    <property type="entry name" value="PDZ"/>
    <property type="match status" value="1"/>
</dbReference>
<feature type="region of interest" description="Disordered" evidence="10">
    <location>
        <begin position="924"/>
        <end position="947"/>
    </location>
</feature>
<dbReference type="CDD" id="cd08713">
    <property type="entry name" value="RGS_RGS3"/>
    <property type="match status" value="1"/>
</dbReference>
<evidence type="ECO:0000313" key="14">
    <source>
        <dbReference type="EMBL" id="KAJ1145389.1"/>
    </source>
</evidence>
<dbReference type="FunFam" id="1.10.196.10:FF:000003">
    <property type="entry name" value="regulator of G-protein signaling 3 isoform X1"/>
    <property type="match status" value="1"/>
</dbReference>
<dbReference type="InterPro" id="IPR034951">
    <property type="entry name" value="RGS_RGS3"/>
</dbReference>
<comment type="subcellular location">
    <subcellularLocation>
        <location evidence="1">Nucleus</location>
    </subcellularLocation>
</comment>
<dbReference type="SMART" id="SM00239">
    <property type="entry name" value="C2"/>
    <property type="match status" value="1"/>
</dbReference>
<dbReference type="SUPFAM" id="SSF49562">
    <property type="entry name" value="C2 domain (Calcium/lipid-binding domain, CaLB)"/>
    <property type="match status" value="1"/>
</dbReference>
<evidence type="ECO:0000256" key="6">
    <source>
        <dbReference type="ARBA" id="ARBA00023242"/>
    </source>
</evidence>
<dbReference type="SUPFAM" id="SSF48097">
    <property type="entry name" value="Regulator of G-protein signaling, RGS"/>
    <property type="match status" value="1"/>
</dbReference>
<feature type="compositionally biased region" description="Basic and acidic residues" evidence="10">
    <location>
        <begin position="794"/>
        <end position="804"/>
    </location>
</feature>
<evidence type="ECO:0000256" key="2">
    <source>
        <dbReference type="ARBA" id="ARBA00022481"/>
    </source>
</evidence>
<evidence type="ECO:0000259" key="13">
    <source>
        <dbReference type="PROSITE" id="PS50132"/>
    </source>
</evidence>
<evidence type="ECO:0000256" key="9">
    <source>
        <dbReference type="ARBA" id="ARBA00070073"/>
    </source>
</evidence>
<dbReference type="CDD" id="cd08685">
    <property type="entry name" value="C2_RGS-like"/>
    <property type="match status" value="1"/>
</dbReference>
<evidence type="ECO:0000259" key="12">
    <source>
        <dbReference type="PROSITE" id="PS50106"/>
    </source>
</evidence>
<reference evidence="14" key="1">
    <citation type="journal article" date="2022" name="bioRxiv">
        <title>Sequencing and chromosome-scale assembly of the giantPleurodeles waltlgenome.</title>
        <authorList>
            <person name="Brown T."/>
            <person name="Elewa A."/>
            <person name="Iarovenko S."/>
            <person name="Subramanian E."/>
            <person name="Araus A.J."/>
            <person name="Petzold A."/>
            <person name="Susuki M."/>
            <person name="Suzuki K.-i.T."/>
            <person name="Hayashi T."/>
            <person name="Toyoda A."/>
            <person name="Oliveira C."/>
            <person name="Osipova E."/>
            <person name="Leigh N.D."/>
            <person name="Simon A."/>
            <person name="Yun M.H."/>
        </authorList>
    </citation>
    <scope>NUCLEOTIDE SEQUENCE</scope>
    <source>
        <strain evidence="14">20211129_DDA</strain>
        <tissue evidence="14">Liver</tissue>
    </source>
</reference>
<organism evidence="14 15">
    <name type="scientific">Pleurodeles waltl</name>
    <name type="common">Iberian ribbed newt</name>
    <dbReference type="NCBI Taxonomy" id="8319"/>
    <lineage>
        <taxon>Eukaryota</taxon>
        <taxon>Metazoa</taxon>
        <taxon>Chordata</taxon>
        <taxon>Craniata</taxon>
        <taxon>Vertebrata</taxon>
        <taxon>Euteleostomi</taxon>
        <taxon>Amphibia</taxon>
        <taxon>Batrachia</taxon>
        <taxon>Caudata</taxon>
        <taxon>Salamandroidea</taxon>
        <taxon>Salamandridae</taxon>
        <taxon>Pleurodelinae</taxon>
        <taxon>Pleurodeles</taxon>
    </lineage>
</organism>
<keyword evidence="4" id="KW-0734">Signal transduction inhibitor</keyword>
<evidence type="ECO:0000256" key="3">
    <source>
        <dbReference type="ARBA" id="ARBA00022553"/>
    </source>
</evidence>